<evidence type="ECO:0000313" key="1">
    <source>
        <dbReference type="EMBL" id="KAH7954699.1"/>
    </source>
</evidence>
<name>A0ACB8D004_DERSI</name>
<keyword evidence="2" id="KW-1185">Reference proteome</keyword>
<dbReference type="Proteomes" id="UP000821865">
    <property type="component" value="Chromosome 4"/>
</dbReference>
<protein>
    <submittedName>
        <fullName evidence="1">Uncharacterized protein</fullName>
    </submittedName>
</protein>
<accession>A0ACB8D004</accession>
<reference evidence="1" key="1">
    <citation type="submission" date="2020-05" db="EMBL/GenBank/DDBJ databases">
        <title>Large-scale comparative analyses of tick genomes elucidate their genetic diversity and vector capacities.</title>
        <authorList>
            <person name="Jia N."/>
            <person name="Wang J."/>
            <person name="Shi W."/>
            <person name="Du L."/>
            <person name="Sun Y."/>
            <person name="Zhan W."/>
            <person name="Jiang J."/>
            <person name="Wang Q."/>
            <person name="Zhang B."/>
            <person name="Ji P."/>
            <person name="Sakyi L.B."/>
            <person name="Cui X."/>
            <person name="Yuan T."/>
            <person name="Jiang B."/>
            <person name="Yang W."/>
            <person name="Lam T.T.-Y."/>
            <person name="Chang Q."/>
            <person name="Ding S."/>
            <person name="Wang X."/>
            <person name="Zhu J."/>
            <person name="Ruan X."/>
            <person name="Zhao L."/>
            <person name="Wei J."/>
            <person name="Que T."/>
            <person name="Du C."/>
            <person name="Cheng J."/>
            <person name="Dai P."/>
            <person name="Han X."/>
            <person name="Huang E."/>
            <person name="Gao Y."/>
            <person name="Liu J."/>
            <person name="Shao H."/>
            <person name="Ye R."/>
            <person name="Li L."/>
            <person name="Wei W."/>
            <person name="Wang X."/>
            <person name="Wang C."/>
            <person name="Yang T."/>
            <person name="Huo Q."/>
            <person name="Li W."/>
            <person name="Guo W."/>
            <person name="Chen H."/>
            <person name="Zhou L."/>
            <person name="Ni X."/>
            <person name="Tian J."/>
            <person name="Zhou Y."/>
            <person name="Sheng Y."/>
            <person name="Liu T."/>
            <person name="Pan Y."/>
            <person name="Xia L."/>
            <person name="Li J."/>
            <person name="Zhao F."/>
            <person name="Cao W."/>
        </authorList>
    </citation>
    <scope>NUCLEOTIDE SEQUENCE</scope>
    <source>
        <strain evidence="1">Dsil-2018</strain>
    </source>
</reference>
<organism evidence="1 2">
    <name type="scientific">Dermacentor silvarum</name>
    <name type="common">Tick</name>
    <dbReference type="NCBI Taxonomy" id="543639"/>
    <lineage>
        <taxon>Eukaryota</taxon>
        <taxon>Metazoa</taxon>
        <taxon>Ecdysozoa</taxon>
        <taxon>Arthropoda</taxon>
        <taxon>Chelicerata</taxon>
        <taxon>Arachnida</taxon>
        <taxon>Acari</taxon>
        <taxon>Parasitiformes</taxon>
        <taxon>Ixodida</taxon>
        <taxon>Ixodoidea</taxon>
        <taxon>Ixodidae</taxon>
        <taxon>Rhipicephalinae</taxon>
        <taxon>Dermacentor</taxon>
    </lineage>
</organism>
<dbReference type="EMBL" id="CM023473">
    <property type="protein sequence ID" value="KAH7954699.1"/>
    <property type="molecule type" value="Genomic_DNA"/>
</dbReference>
<sequence length="250" mass="27770">MQLIDEGPLELQWRIRTVPGVLWSLRVARRVESLQNPPSQSEVAATRRFLGARVVYDARLNVLLLPIAVLLRPVLYPVDVPIEMAMGTLGSLLAEELYRALLPPPEDMDLWATGTRHAIDRFEQCLRSLWLSKTNETLASSPTEADGRGAPGTYGAGDLLLWTQGARLAFAGLKEALSGFHRATNWPSYWRRAQKSFFRRFCQLHCSASKPSSRLRCLLPLANMVEFAEAFECPASAAPKGATGSYCVLE</sequence>
<evidence type="ECO:0000313" key="2">
    <source>
        <dbReference type="Proteomes" id="UP000821865"/>
    </source>
</evidence>
<gene>
    <name evidence="1" type="ORF">HPB49_021074</name>
</gene>
<comment type="caution">
    <text evidence="1">The sequence shown here is derived from an EMBL/GenBank/DDBJ whole genome shotgun (WGS) entry which is preliminary data.</text>
</comment>
<proteinExistence type="predicted"/>